<accession>R0ERW9</accession>
<dbReference type="HAMAP" id="MF_00970">
    <property type="entry name" value="RNase_E"/>
    <property type="match status" value="1"/>
</dbReference>
<dbReference type="SUPFAM" id="SSF50249">
    <property type="entry name" value="Nucleic acid-binding proteins"/>
    <property type="match status" value="1"/>
</dbReference>
<name>R0ERW9_CAUVI</name>
<keyword evidence="4 15" id="KW-0997">Cell inner membrane</keyword>
<evidence type="ECO:0000256" key="3">
    <source>
        <dbReference type="ARBA" id="ARBA00022490"/>
    </source>
</evidence>
<gene>
    <name evidence="15" type="primary">rne</name>
    <name evidence="18" type="ORF">OR37_00207</name>
</gene>
<evidence type="ECO:0000256" key="12">
    <source>
        <dbReference type="ARBA" id="ARBA00022842"/>
    </source>
</evidence>
<reference evidence="18 19" key="1">
    <citation type="journal article" date="2013" name="Genome Announc.">
        <title>Draft Genome Sequence for Caulobacter sp. Strain OR37, a Bacterium Tolerant to Heavy Metals.</title>
        <authorList>
            <person name="Utturkar S.M."/>
            <person name="Bollmann A."/>
            <person name="Brzoska R.M."/>
            <person name="Klingeman D.M."/>
            <person name="Epstein S.E."/>
            <person name="Palumbo A.V."/>
            <person name="Brown S.D."/>
        </authorList>
    </citation>
    <scope>NUCLEOTIDE SEQUENCE [LARGE SCALE GENOMIC DNA]</scope>
    <source>
        <strain evidence="18 19">OR37</strain>
    </source>
</reference>
<dbReference type="PANTHER" id="PTHR30001:SF1">
    <property type="entry name" value="RIBONUCLEASE E_G-LIKE PROTEIN, CHLOROPLASTIC"/>
    <property type="match status" value="1"/>
</dbReference>
<feature type="binding site" evidence="15">
    <location>
        <position position="464"/>
    </location>
    <ligand>
        <name>Zn(2+)</name>
        <dbReference type="ChEBI" id="CHEBI:29105"/>
        <note>ligand shared between dimeric partners</note>
    </ligand>
</feature>
<keyword evidence="2 15" id="KW-1003">Cell membrane</keyword>
<evidence type="ECO:0000313" key="18">
    <source>
        <dbReference type="EMBL" id="ENZ83702.1"/>
    </source>
</evidence>
<dbReference type="GO" id="GO:0019843">
    <property type="term" value="F:rRNA binding"/>
    <property type="evidence" value="ECO:0007669"/>
    <property type="project" value="UniProtKB-KW"/>
</dbReference>
<dbReference type="AlphaFoldDB" id="R0ERW9"/>
<dbReference type="CDD" id="cd04453">
    <property type="entry name" value="S1_RNase_E"/>
    <property type="match status" value="1"/>
</dbReference>
<sequence length="904" mass="101389">MSKKMLIDAAHAEETRVVVVDGTRVEEFDFESQTRKQLRGNIYLAKVTRVEPSLQAAFVEYGGNRHGFLAFNEIHPDYYQIPVADREALMRDDSADDEDDIPVSRRASGSDDEDDVNGGDHAVDDEEDDVEEELARRKRRLMRKYKIQEVIRRRQIMLVQVVKEERGNKGAALTTYLSLAGRYGVLMPNTARGGGISRKITAVTDRKRLKSVVQSLEVPQGMGLIVRTAGAKRTKAEIKRDYEYLLRLWENIRENTLHSIAPALIYEEEDLVKRAIRDMYDKDLEGIWVEGDAGYKEARDFMRMLMPSQAKKVFNYRDPTPLFVKNKIEDHLAQIYSPVVPLRSGGYLVINQTEALVAIDVNSGKATRERNIEATALKTNIEAAEEAARQLRLRDLAGLIVIDFIDMDEGKNNRTVEKVLKDALKDDRARIQMGKISGFGLMEISRQRRRTGVLEGTTHVCEHCEGTGRVRSVESSALAALRAVEVEALKGSGSVILKVSRAVGLYILNEKRAYLQRLLTTHGLFVTVVVDDSLHAGDSEIERTELGERIAVAPAPYVEEDDDFDASAYEDEEEEDEIIPDEDEEDLEREDTDDDDASSRKQAREDDRGDRKGRRGRRDRGRGRGRRDDREADAEVESEEEEVEGEADDRAEFGDDDDDRRRRRRRGRRGGRRGGREDGDRPTDAFVWIRPRVPFGENVFTWHDPAALVGGGEQRRAPEGRGEAAESERAERVERPEREDRPARERGRRGRDRGRRGRDEAPAAQEAVVAEAANVEAVAEVAEPYEAPILAPPVIAAPPADVWVELPEVEETPKKPKRTRSRAKKAAPDVVAEAAPETAEAVAEAVTESVAVAPPEPVVEAAPEPAPALEPEVVVEAAATAPAEPDPNEITTPPEKPRRGWWRR</sequence>
<dbReference type="STRING" id="1292034.OR37_00207"/>
<comment type="subunit">
    <text evidence="15">Homotetramer formed by a dimer of dimers.</text>
</comment>
<feature type="compositionally biased region" description="Basic residues" evidence="16">
    <location>
        <begin position="661"/>
        <end position="673"/>
    </location>
</feature>
<evidence type="ECO:0000256" key="4">
    <source>
        <dbReference type="ARBA" id="ARBA00022519"/>
    </source>
</evidence>
<dbReference type="eggNOG" id="COG1530">
    <property type="taxonomic scope" value="Bacteria"/>
</dbReference>
<dbReference type="GO" id="GO:0008995">
    <property type="term" value="F:ribonuclease E activity"/>
    <property type="evidence" value="ECO:0007669"/>
    <property type="project" value="UniProtKB-EC"/>
</dbReference>
<evidence type="ECO:0000256" key="9">
    <source>
        <dbReference type="ARBA" id="ARBA00022730"/>
    </source>
</evidence>
<dbReference type="Pfam" id="PF10150">
    <property type="entry name" value="RNase_E_G"/>
    <property type="match status" value="1"/>
</dbReference>
<feature type="region of interest" description="Required for zinc-mediated homotetramerization and catalytic activity" evidence="15">
    <location>
        <begin position="461"/>
        <end position="464"/>
    </location>
</feature>
<evidence type="ECO:0000256" key="10">
    <source>
        <dbReference type="ARBA" id="ARBA00022759"/>
    </source>
</evidence>
<keyword evidence="5 15" id="KW-0698">rRNA processing</keyword>
<keyword evidence="10 15" id="KW-0255">Endonuclease</keyword>
<dbReference type="SMART" id="SM00316">
    <property type="entry name" value="S1"/>
    <property type="match status" value="1"/>
</dbReference>
<dbReference type="Gene3D" id="3.40.1260.20">
    <property type="entry name" value="Ribonuclease E, catalytic domain"/>
    <property type="match status" value="1"/>
</dbReference>
<dbReference type="eggNOG" id="COG3266">
    <property type="taxonomic scope" value="Bacteria"/>
</dbReference>
<evidence type="ECO:0000256" key="6">
    <source>
        <dbReference type="ARBA" id="ARBA00022694"/>
    </source>
</evidence>
<dbReference type="EC" id="3.1.26.12" evidence="15"/>
<keyword evidence="15" id="KW-0820">tRNA-binding</keyword>
<keyword evidence="7 15" id="KW-0540">Nuclease</keyword>
<comment type="subcellular location">
    <subcellularLocation>
        <location evidence="15">Cytoplasm</location>
    </subcellularLocation>
    <subcellularLocation>
        <location evidence="15">Cell inner membrane</location>
        <topology evidence="15">Peripheral membrane protein</topology>
        <orientation evidence="15">Cytoplasmic side</orientation>
    </subcellularLocation>
</comment>
<dbReference type="InterPro" id="IPR004659">
    <property type="entry name" value="RNase_E/G"/>
</dbReference>
<keyword evidence="11 15" id="KW-0378">Hydrolase</keyword>
<feature type="compositionally biased region" description="Basic residues" evidence="16">
    <location>
        <begin position="815"/>
        <end position="825"/>
    </location>
</feature>
<keyword evidence="6 15" id="KW-0819">tRNA processing</keyword>
<feature type="compositionally biased region" description="Basic residues" evidence="16">
    <location>
        <begin position="746"/>
        <end position="756"/>
    </location>
</feature>
<evidence type="ECO:0000256" key="7">
    <source>
        <dbReference type="ARBA" id="ARBA00022722"/>
    </source>
</evidence>
<evidence type="ECO:0000313" key="19">
    <source>
        <dbReference type="Proteomes" id="UP000013063"/>
    </source>
</evidence>
<dbReference type="GO" id="GO:0006364">
    <property type="term" value="P:rRNA processing"/>
    <property type="evidence" value="ECO:0007669"/>
    <property type="project" value="UniProtKB-UniRule"/>
</dbReference>
<evidence type="ECO:0000256" key="8">
    <source>
        <dbReference type="ARBA" id="ARBA00022723"/>
    </source>
</evidence>
<keyword evidence="14 15" id="KW-0472">Membrane</keyword>
<feature type="compositionally biased region" description="Basic and acidic residues" evidence="16">
    <location>
        <begin position="597"/>
        <end position="610"/>
    </location>
</feature>
<dbReference type="PATRIC" id="fig|1292034.3.peg.204"/>
<keyword evidence="9 15" id="KW-0699">rRNA-binding</keyword>
<dbReference type="GO" id="GO:0000287">
    <property type="term" value="F:magnesium ion binding"/>
    <property type="evidence" value="ECO:0007669"/>
    <property type="project" value="UniProtKB-UniRule"/>
</dbReference>
<feature type="binding site" evidence="15">
    <location>
        <position position="403"/>
    </location>
    <ligand>
        <name>Mg(2+)</name>
        <dbReference type="ChEBI" id="CHEBI:18420"/>
        <note>catalytic</note>
    </ligand>
</feature>
<dbReference type="GO" id="GO:0000049">
    <property type="term" value="F:tRNA binding"/>
    <property type="evidence" value="ECO:0007669"/>
    <property type="project" value="UniProtKB-KW"/>
</dbReference>
<evidence type="ECO:0000259" key="17">
    <source>
        <dbReference type="SMART" id="SM00316"/>
    </source>
</evidence>
<dbReference type="GO" id="GO:0008033">
    <property type="term" value="P:tRNA processing"/>
    <property type="evidence" value="ECO:0007669"/>
    <property type="project" value="UniProtKB-UniRule"/>
</dbReference>
<dbReference type="PANTHER" id="PTHR30001">
    <property type="entry name" value="RIBONUCLEASE"/>
    <property type="match status" value="1"/>
</dbReference>
<feature type="region of interest" description="Disordered" evidence="16">
    <location>
        <begin position="552"/>
        <end position="687"/>
    </location>
</feature>
<feature type="region of interest" description="Disordered" evidence="16">
    <location>
        <begin position="879"/>
        <end position="904"/>
    </location>
</feature>
<comment type="caution">
    <text evidence="18">The sequence shown here is derived from an EMBL/GenBank/DDBJ whole genome shotgun (WGS) entry which is preliminary data.</text>
</comment>
<evidence type="ECO:0000256" key="13">
    <source>
        <dbReference type="ARBA" id="ARBA00022884"/>
    </source>
</evidence>
<feature type="compositionally biased region" description="Basic and acidic residues" evidence="16">
    <location>
        <begin position="713"/>
        <end position="745"/>
    </location>
</feature>
<evidence type="ECO:0000256" key="11">
    <source>
        <dbReference type="ARBA" id="ARBA00022801"/>
    </source>
</evidence>
<feature type="domain" description="S1 motif" evidence="17">
    <location>
        <begin position="38"/>
        <end position="176"/>
    </location>
</feature>
<evidence type="ECO:0000256" key="2">
    <source>
        <dbReference type="ARBA" id="ARBA00022475"/>
    </source>
</evidence>
<dbReference type="InterPro" id="IPR028878">
    <property type="entry name" value="RNase_E"/>
</dbReference>
<dbReference type="Gene3D" id="2.40.50.140">
    <property type="entry name" value="Nucleic acid-binding proteins"/>
    <property type="match status" value="1"/>
</dbReference>
<dbReference type="Pfam" id="PF20833">
    <property type="entry name" value="RNase_E_G_Thio"/>
    <property type="match status" value="1"/>
</dbReference>
<dbReference type="InterPro" id="IPR019307">
    <property type="entry name" value="RNA-bd_AU-1/RNase_E/G"/>
</dbReference>
<dbReference type="RefSeq" id="WP_004615253.1">
    <property type="nucleotide sequence ID" value="NZ_APMP01000001.1"/>
</dbReference>
<evidence type="ECO:0000256" key="1">
    <source>
        <dbReference type="ARBA" id="ARBA00005663"/>
    </source>
</evidence>
<evidence type="ECO:0000256" key="15">
    <source>
        <dbReference type="HAMAP-Rule" id="MF_00970"/>
    </source>
</evidence>
<proteinExistence type="inferred from homology"/>
<comment type="cofactor">
    <cofactor evidence="15">
        <name>Zn(2+)</name>
        <dbReference type="ChEBI" id="CHEBI:29105"/>
    </cofactor>
    <text evidence="15">Binds 2 Zn(2+) ions per homotetramer.</text>
</comment>
<feature type="compositionally biased region" description="Basic and acidic residues" evidence="16">
    <location>
        <begin position="674"/>
        <end position="683"/>
    </location>
</feature>
<keyword evidence="15" id="KW-0862">Zinc</keyword>
<feature type="compositionally biased region" description="Acidic residues" evidence="16">
    <location>
        <begin position="558"/>
        <end position="596"/>
    </location>
</feature>
<organism evidence="18 19">
    <name type="scientific">Caulobacter vibrioides OR37</name>
    <dbReference type="NCBI Taxonomy" id="1292034"/>
    <lineage>
        <taxon>Bacteria</taxon>
        <taxon>Pseudomonadati</taxon>
        <taxon>Pseudomonadota</taxon>
        <taxon>Alphaproteobacteria</taxon>
        <taxon>Caulobacterales</taxon>
        <taxon>Caulobacteraceae</taxon>
        <taxon>Caulobacter</taxon>
    </lineage>
</organism>
<dbReference type="Proteomes" id="UP000013063">
    <property type="component" value="Unassembled WGS sequence"/>
</dbReference>
<keyword evidence="8 15" id="KW-0479">Metal-binding</keyword>
<dbReference type="GO" id="GO:0008270">
    <property type="term" value="F:zinc ion binding"/>
    <property type="evidence" value="ECO:0007669"/>
    <property type="project" value="UniProtKB-UniRule"/>
</dbReference>
<keyword evidence="13 15" id="KW-0694">RNA-binding</keyword>
<comment type="similarity">
    <text evidence="1">Belongs to the RNase E/G family. RNase G subfamily.</text>
</comment>
<feature type="region of interest" description="Disordered" evidence="16">
    <location>
        <begin position="810"/>
        <end position="836"/>
    </location>
</feature>
<evidence type="ECO:0000256" key="16">
    <source>
        <dbReference type="SAM" id="MobiDB-lite"/>
    </source>
</evidence>
<dbReference type="InterPro" id="IPR012340">
    <property type="entry name" value="NA-bd_OB-fold"/>
</dbReference>
<feature type="compositionally biased region" description="Basic residues" evidence="16">
    <location>
        <begin position="611"/>
        <end position="625"/>
    </location>
</feature>
<feature type="binding site" evidence="15">
    <location>
        <position position="461"/>
    </location>
    <ligand>
        <name>Zn(2+)</name>
        <dbReference type="ChEBI" id="CHEBI:29105"/>
        <note>ligand shared between dimeric partners</note>
    </ligand>
</feature>
<dbReference type="NCBIfam" id="TIGR00757">
    <property type="entry name" value="RNaseEG"/>
    <property type="match status" value="1"/>
</dbReference>
<keyword evidence="12 15" id="KW-0460">Magnesium</keyword>
<keyword evidence="3 15" id="KW-0963">Cytoplasm</keyword>
<comment type="cofactor">
    <cofactor evidence="15">
        <name>Mg(2+)</name>
        <dbReference type="ChEBI" id="CHEBI:18420"/>
    </cofactor>
    <text evidence="15">Binds 1 Mg(2+) ion per subunit.</text>
</comment>
<keyword evidence="19" id="KW-1185">Reference proteome</keyword>
<feature type="binding site" evidence="15">
    <location>
        <position position="360"/>
    </location>
    <ligand>
        <name>Mg(2+)</name>
        <dbReference type="ChEBI" id="CHEBI:18420"/>
        <note>catalytic</note>
    </ligand>
</feature>
<feature type="compositionally biased region" description="Acidic residues" evidence="16">
    <location>
        <begin position="110"/>
        <end position="131"/>
    </location>
</feature>
<protein>
    <recommendedName>
        <fullName evidence="15">Ribonuclease E</fullName>
        <shortName evidence="15">RNase E</shortName>
        <ecNumber evidence="15">3.1.26.12</ecNumber>
    </recommendedName>
</protein>
<feature type="region of interest" description="Disordered" evidence="16">
    <location>
        <begin position="91"/>
        <end position="131"/>
    </location>
</feature>
<dbReference type="InterPro" id="IPR048583">
    <property type="entry name" value="RNase_E_G_thioredoxin-like"/>
</dbReference>
<evidence type="ECO:0000256" key="5">
    <source>
        <dbReference type="ARBA" id="ARBA00022552"/>
    </source>
</evidence>
<dbReference type="EMBL" id="APMP01000001">
    <property type="protein sequence ID" value="ENZ83702.1"/>
    <property type="molecule type" value="Genomic_DNA"/>
</dbReference>
<evidence type="ECO:0000256" key="14">
    <source>
        <dbReference type="ARBA" id="ARBA00023136"/>
    </source>
</evidence>
<dbReference type="GO" id="GO:0005737">
    <property type="term" value="C:cytoplasm"/>
    <property type="evidence" value="ECO:0007669"/>
    <property type="project" value="UniProtKB-SubCell"/>
</dbReference>
<dbReference type="GO" id="GO:0006402">
    <property type="term" value="P:mRNA catabolic process"/>
    <property type="evidence" value="ECO:0007669"/>
    <property type="project" value="UniProtKB-UniRule"/>
</dbReference>
<feature type="compositionally biased region" description="Acidic residues" evidence="16">
    <location>
        <begin position="631"/>
        <end position="647"/>
    </location>
</feature>
<dbReference type="InterPro" id="IPR003029">
    <property type="entry name" value="S1_domain"/>
</dbReference>
<dbReference type="OrthoDB" id="9804278at2"/>
<dbReference type="GO" id="GO:0009898">
    <property type="term" value="C:cytoplasmic side of plasma membrane"/>
    <property type="evidence" value="ECO:0007669"/>
    <property type="project" value="UniProtKB-UniRule"/>
</dbReference>
<comment type="catalytic activity">
    <reaction evidence="15">
        <text>Endonucleolytic cleavage of single-stranded RNA in A- and U-rich regions.</text>
        <dbReference type="EC" id="3.1.26.12"/>
    </reaction>
</comment>
<feature type="region of interest" description="Disordered" evidence="16">
    <location>
        <begin position="706"/>
        <end position="767"/>
    </location>
</feature>
<comment type="function">
    <text evidence="15">Endoribonuclease that plays a central role in RNA processing and decay. Required for the maturation of 5S and 16S rRNAs and the majority of tRNAs. Also involved in the degradation of most mRNAs.</text>
</comment>
<comment type="similarity">
    <text evidence="15">Belongs to the RNase E/G family. RNase E subfamily.</text>
</comment>